<dbReference type="EMBL" id="MLAK01000325">
    <property type="protein sequence ID" value="OHT14751.1"/>
    <property type="molecule type" value="Genomic_DNA"/>
</dbReference>
<accession>A0A1J4KU08</accession>
<dbReference type="PROSITE" id="PS00107">
    <property type="entry name" value="PROTEIN_KINASE_ATP"/>
    <property type="match status" value="1"/>
</dbReference>
<dbReference type="Proteomes" id="UP000179807">
    <property type="component" value="Unassembled WGS sequence"/>
</dbReference>
<evidence type="ECO:0000313" key="4">
    <source>
        <dbReference type="EMBL" id="OHT14751.1"/>
    </source>
</evidence>
<dbReference type="Gene3D" id="1.10.510.10">
    <property type="entry name" value="Transferase(Phosphotransferase) domain 1"/>
    <property type="match status" value="1"/>
</dbReference>
<dbReference type="Pfam" id="PF00069">
    <property type="entry name" value="Pkinase"/>
    <property type="match status" value="1"/>
</dbReference>
<dbReference type="VEuPathDB" id="TrichDB:TRFO_03024"/>
<keyword evidence="1" id="KW-0067">ATP-binding</keyword>
<dbReference type="GO" id="GO:0005524">
    <property type="term" value="F:ATP binding"/>
    <property type="evidence" value="ECO:0007669"/>
    <property type="project" value="UniProtKB-UniRule"/>
</dbReference>
<dbReference type="InterPro" id="IPR017441">
    <property type="entry name" value="Protein_kinase_ATP_BS"/>
</dbReference>
<dbReference type="PROSITE" id="PS50011">
    <property type="entry name" value="PROTEIN_KINASE_DOM"/>
    <property type="match status" value="1"/>
</dbReference>
<gene>
    <name evidence="4" type="ORF">TRFO_03024</name>
</gene>
<keyword evidence="2" id="KW-0732">Signal</keyword>
<keyword evidence="5" id="KW-1185">Reference proteome</keyword>
<sequence>MTKLIFNLVLFAHSNIATGNSIIMKMKTKYNLSEDLINFIGEILVHGSNTIKSVSKKWIHIGGGRFSEVFGTTVNFVDDTSMPVVIKLIKKKHFADNENYEISQRACNEAVSMNKLRHTSQDSKNHYIAEILGAYNTDEYFVILENRYEQTLQDRIEVYGILSHRKGQIIARQLIESIEYIHSHNYLHRDLKPADIFLELSEYRSDIKNIRIGDFGLCKLVEKAEENTDYSSYFLSEFQAPEIDTGEMCNNKCDIWSLGAIIYYMLSGSAPFKGTNLEQIKENKKKNTPCYDNGYFLDDEVNFIKKCLEPDPEKRASIAELKKEPYFLQDYDNDAFD</sequence>
<dbReference type="OrthoDB" id="5979581at2759"/>
<dbReference type="GeneID" id="94825753"/>
<feature type="binding site" evidence="1">
    <location>
        <position position="91"/>
    </location>
    <ligand>
        <name>ATP</name>
        <dbReference type="ChEBI" id="CHEBI:30616"/>
    </ligand>
</feature>
<dbReference type="InterPro" id="IPR011009">
    <property type="entry name" value="Kinase-like_dom_sf"/>
</dbReference>
<evidence type="ECO:0000259" key="3">
    <source>
        <dbReference type="PROSITE" id="PS50011"/>
    </source>
</evidence>
<evidence type="ECO:0000313" key="5">
    <source>
        <dbReference type="Proteomes" id="UP000179807"/>
    </source>
</evidence>
<dbReference type="AlphaFoldDB" id="A0A1J4KU08"/>
<organism evidence="4 5">
    <name type="scientific">Tritrichomonas foetus</name>
    <dbReference type="NCBI Taxonomy" id="1144522"/>
    <lineage>
        <taxon>Eukaryota</taxon>
        <taxon>Metamonada</taxon>
        <taxon>Parabasalia</taxon>
        <taxon>Tritrichomonadida</taxon>
        <taxon>Tritrichomonadidae</taxon>
        <taxon>Tritrichomonas</taxon>
    </lineage>
</organism>
<dbReference type="SUPFAM" id="SSF56112">
    <property type="entry name" value="Protein kinase-like (PK-like)"/>
    <property type="match status" value="1"/>
</dbReference>
<protein>
    <recommendedName>
        <fullName evidence="3">Protein kinase domain-containing protein</fullName>
    </recommendedName>
</protein>
<dbReference type="GO" id="GO:0044773">
    <property type="term" value="P:mitotic DNA damage checkpoint signaling"/>
    <property type="evidence" value="ECO:0007669"/>
    <property type="project" value="TreeGrafter"/>
</dbReference>
<comment type="caution">
    <text evidence="4">The sequence shown here is derived from an EMBL/GenBank/DDBJ whole genome shotgun (WGS) entry which is preliminary data.</text>
</comment>
<evidence type="ECO:0000256" key="2">
    <source>
        <dbReference type="SAM" id="SignalP"/>
    </source>
</evidence>
<dbReference type="PANTHER" id="PTHR44167:SF30">
    <property type="entry name" value="PHOSPHORYLASE KINASE"/>
    <property type="match status" value="1"/>
</dbReference>
<feature type="signal peptide" evidence="2">
    <location>
        <begin position="1"/>
        <end position="19"/>
    </location>
</feature>
<evidence type="ECO:0000256" key="1">
    <source>
        <dbReference type="PROSITE-ProRule" id="PRU10141"/>
    </source>
</evidence>
<feature type="chain" id="PRO_5012995301" description="Protein kinase domain-containing protein" evidence="2">
    <location>
        <begin position="20"/>
        <end position="337"/>
    </location>
</feature>
<keyword evidence="1" id="KW-0547">Nucleotide-binding</keyword>
<dbReference type="GO" id="GO:0005634">
    <property type="term" value="C:nucleus"/>
    <property type="evidence" value="ECO:0007669"/>
    <property type="project" value="TreeGrafter"/>
</dbReference>
<dbReference type="PANTHER" id="PTHR44167">
    <property type="entry name" value="OVARIAN-SPECIFIC SERINE/THREONINE-PROTEIN KINASE LOK-RELATED"/>
    <property type="match status" value="1"/>
</dbReference>
<dbReference type="InterPro" id="IPR000719">
    <property type="entry name" value="Prot_kinase_dom"/>
</dbReference>
<reference evidence="4" key="1">
    <citation type="submission" date="2016-10" db="EMBL/GenBank/DDBJ databases">
        <authorList>
            <person name="Benchimol M."/>
            <person name="Almeida L.G."/>
            <person name="Vasconcelos A.T."/>
            <person name="Perreira-Neves A."/>
            <person name="Rosa I.A."/>
            <person name="Tasca T."/>
            <person name="Bogo M.R."/>
            <person name="de Souza W."/>
        </authorList>
    </citation>
    <scope>NUCLEOTIDE SEQUENCE [LARGE SCALE GENOMIC DNA]</scope>
    <source>
        <strain evidence="4">K</strain>
    </source>
</reference>
<name>A0A1J4KU08_9EUKA</name>
<dbReference type="GO" id="GO:0004674">
    <property type="term" value="F:protein serine/threonine kinase activity"/>
    <property type="evidence" value="ECO:0007669"/>
    <property type="project" value="TreeGrafter"/>
</dbReference>
<proteinExistence type="predicted"/>
<dbReference type="RefSeq" id="XP_068367887.1">
    <property type="nucleotide sequence ID" value="XM_068491049.1"/>
</dbReference>
<feature type="domain" description="Protein kinase" evidence="3">
    <location>
        <begin position="55"/>
        <end position="327"/>
    </location>
</feature>